<dbReference type="EnsemblFungi" id="MAPG_06596T0">
    <property type="protein sequence ID" value="MAPG_06596T0"/>
    <property type="gene ID" value="MAPG_06596"/>
</dbReference>
<reference evidence="3" key="5">
    <citation type="submission" date="2015-06" db="UniProtKB">
        <authorList>
            <consortium name="EnsemblFungi"/>
        </authorList>
    </citation>
    <scope>IDENTIFICATION</scope>
    <source>
        <strain evidence="3">ATCC 64411</strain>
    </source>
</reference>
<reference evidence="2" key="3">
    <citation type="submission" date="2011-03" db="EMBL/GenBank/DDBJ databases">
        <title>Annotation of Magnaporthe poae ATCC 64411.</title>
        <authorList>
            <person name="Ma L.-J."/>
            <person name="Dead R."/>
            <person name="Young S.K."/>
            <person name="Zeng Q."/>
            <person name="Gargeya S."/>
            <person name="Fitzgerald M."/>
            <person name="Haas B."/>
            <person name="Abouelleil A."/>
            <person name="Alvarado L."/>
            <person name="Arachchi H.M."/>
            <person name="Berlin A."/>
            <person name="Brown A."/>
            <person name="Chapman S.B."/>
            <person name="Chen Z."/>
            <person name="Dunbar C."/>
            <person name="Freedman E."/>
            <person name="Gearin G."/>
            <person name="Gellesch M."/>
            <person name="Goldberg J."/>
            <person name="Griggs A."/>
            <person name="Gujja S."/>
            <person name="Heiman D."/>
            <person name="Howarth C."/>
            <person name="Larson L."/>
            <person name="Lui A."/>
            <person name="MacDonald P.J.P."/>
            <person name="Mehta T."/>
            <person name="Montmayeur A."/>
            <person name="Murphy C."/>
            <person name="Neiman D."/>
            <person name="Pearson M."/>
            <person name="Priest M."/>
            <person name="Roberts A."/>
            <person name="Saif S."/>
            <person name="Shea T."/>
            <person name="Shenoy N."/>
            <person name="Sisk P."/>
            <person name="Stolte C."/>
            <person name="Sykes S."/>
            <person name="Yandava C."/>
            <person name="Wortman J."/>
            <person name="Nusbaum C."/>
            <person name="Birren B."/>
        </authorList>
    </citation>
    <scope>NUCLEOTIDE SEQUENCE</scope>
    <source>
        <strain evidence="2">ATCC 64411</strain>
    </source>
</reference>
<dbReference type="eggNOG" id="ENOG502RKI8">
    <property type="taxonomic scope" value="Eukaryota"/>
</dbReference>
<dbReference type="VEuPathDB" id="FungiDB:MAPG_06596"/>
<feature type="signal peptide" evidence="1">
    <location>
        <begin position="1"/>
        <end position="26"/>
    </location>
</feature>
<sequence length="209" mass="23719">MHPLDIGKALLAVLAVSGAKPALTHAMPTIQHGGGFQAVARGTHMIKLPDAQFDFKPFELKNMGYECNRSCDKDLYSCTMKFDWFDPNSVLENNVSACSCKYSWQWDGVTLASGERNSFDSEGYSVCQINHQTTTFFEMKINSFHAVDNFTLSLGRRFRDTVQFQPPFIYPTTFAEPVIKLSRQGRKDERSIQYYEPEMVKADIMGLMI</sequence>
<dbReference type="Proteomes" id="UP000011715">
    <property type="component" value="Unassembled WGS sequence"/>
</dbReference>
<evidence type="ECO:0000313" key="4">
    <source>
        <dbReference type="Proteomes" id="UP000011715"/>
    </source>
</evidence>
<organism evidence="3 4">
    <name type="scientific">Magnaporthiopsis poae (strain ATCC 64411 / 73-15)</name>
    <name type="common">Kentucky bluegrass fungus</name>
    <name type="synonym">Magnaporthe poae</name>
    <dbReference type="NCBI Taxonomy" id="644358"/>
    <lineage>
        <taxon>Eukaryota</taxon>
        <taxon>Fungi</taxon>
        <taxon>Dikarya</taxon>
        <taxon>Ascomycota</taxon>
        <taxon>Pezizomycotina</taxon>
        <taxon>Sordariomycetes</taxon>
        <taxon>Sordariomycetidae</taxon>
        <taxon>Magnaporthales</taxon>
        <taxon>Magnaporthaceae</taxon>
        <taxon>Magnaporthiopsis</taxon>
    </lineage>
</organism>
<reference evidence="3" key="4">
    <citation type="journal article" date="2015" name="G3 (Bethesda)">
        <title>Genome sequences of three phytopathogenic species of the Magnaporthaceae family of fungi.</title>
        <authorList>
            <person name="Okagaki L.H."/>
            <person name="Nunes C.C."/>
            <person name="Sailsbery J."/>
            <person name="Clay B."/>
            <person name="Brown D."/>
            <person name="John T."/>
            <person name="Oh Y."/>
            <person name="Young N."/>
            <person name="Fitzgerald M."/>
            <person name="Haas B.J."/>
            <person name="Zeng Q."/>
            <person name="Young S."/>
            <person name="Adiconis X."/>
            <person name="Fan L."/>
            <person name="Levin J.Z."/>
            <person name="Mitchell T.K."/>
            <person name="Okubara P.A."/>
            <person name="Farman M.L."/>
            <person name="Kohn L.M."/>
            <person name="Birren B."/>
            <person name="Ma L.-J."/>
            <person name="Dean R.A."/>
        </authorList>
    </citation>
    <scope>NUCLEOTIDE SEQUENCE</scope>
    <source>
        <strain evidence="3">ATCC 64411 / 73-15</strain>
    </source>
</reference>
<keyword evidence="1" id="KW-0732">Signal</keyword>
<dbReference type="EMBL" id="GL876970">
    <property type="protein sequence ID" value="KLU87599.1"/>
    <property type="molecule type" value="Genomic_DNA"/>
</dbReference>
<evidence type="ECO:0000313" key="2">
    <source>
        <dbReference type="EMBL" id="KLU87599.1"/>
    </source>
</evidence>
<protein>
    <submittedName>
        <fullName evidence="2 3">Uncharacterized protein</fullName>
    </submittedName>
</protein>
<dbReference type="AlphaFoldDB" id="A0A0C4E2G0"/>
<reference evidence="4" key="2">
    <citation type="submission" date="2010-05" db="EMBL/GenBank/DDBJ databases">
        <title>The genome sequence of Magnaporthe poae strain ATCC 64411.</title>
        <authorList>
            <person name="Ma L.-J."/>
            <person name="Dead R."/>
            <person name="Young S."/>
            <person name="Zeng Q."/>
            <person name="Koehrsen M."/>
            <person name="Alvarado L."/>
            <person name="Berlin A."/>
            <person name="Chapman S.B."/>
            <person name="Chen Z."/>
            <person name="Freedman E."/>
            <person name="Gellesch M."/>
            <person name="Goldberg J."/>
            <person name="Griggs A."/>
            <person name="Gujja S."/>
            <person name="Heilman E.R."/>
            <person name="Heiman D."/>
            <person name="Hepburn T."/>
            <person name="Howarth C."/>
            <person name="Jen D."/>
            <person name="Larson L."/>
            <person name="Mehta T."/>
            <person name="Neiman D."/>
            <person name="Pearson M."/>
            <person name="Roberts A."/>
            <person name="Saif S."/>
            <person name="Shea T."/>
            <person name="Shenoy N."/>
            <person name="Sisk P."/>
            <person name="Stolte C."/>
            <person name="Sykes S."/>
            <person name="Walk T."/>
            <person name="White J."/>
            <person name="Yandava C."/>
            <person name="Haas B."/>
            <person name="Nusbaum C."/>
            <person name="Birren B."/>
        </authorList>
    </citation>
    <scope>NUCLEOTIDE SEQUENCE [LARGE SCALE GENOMIC DNA]</scope>
    <source>
        <strain evidence="4">ATCC 64411 / 73-15</strain>
    </source>
</reference>
<proteinExistence type="predicted"/>
<accession>A0A0C4E2G0</accession>
<name>A0A0C4E2G0_MAGP6</name>
<dbReference type="OrthoDB" id="4802756at2759"/>
<keyword evidence="4" id="KW-1185">Reference proteome</keyword>
<dbReference type="EMBL" id="ADBL01001597">
    <property type="status" value="NOT_ANNOTATED_CDS"/>
    <property type="molecule type" value="Genomic_DNA"/>
</dbReference>
<reference evidence="2" key="1">
    <citation type="submission" date="2010-05" db="EMBL/GenBank/DDBJ databases">
        <title>The Genome Sequence of Magnaporthe poae strain ATCC 64411.</title>
        <authorList>
            <consortium name="The Broad Institute Genome Sequencing Platform"/>
            <consortium name="Broad Institute Genome Sequencing Center for Infectious Disease"/>
            <person name="Ma L.-J."/>
            <person name="Dead R."/>
            <person name="Young S."/>
            <person name="Zeng Q."/>
            <person name="Koehrsen M."/>
            <person name="Alvarado L."/>
            <person name="Berlin A."/>
            <person name="Chapman S.B."/>
            <person name="Chen Z."/>
            <person name="Freedman E."/>
            <person name="Gellesch M."/>
            <person name="Goldberg J."/>
            <person name="Griggs A."/>
            <person name="Gujja S."/>
            <person name="Heilman E.R."/>
            <person name="Heiman D."/>
            <person name="Hepburn T."/>
            <person name="Howarth C."/>
            <person name="Jen D."/>
            <person name="Larson L."/>
            <person name="Mehta T."/>
            <person name="Neiman D."/>
            <person name="Pearson M."/>
            <person name="Roberts A."/>
            <person name="Saif S."/>
            <person name="Shea T."/>
            <person name="Shenoy N."/>
            <person name="Sisk P."/>
            <person name="Stolte C."/>
            <person name="Sykes S."/>
            <person name="Walk T."/>
            <person name="White J."/>
            <person name="Yandava C."/>
            <person name="Haas B."/>
            <person name="Nusbaum C."/>
            <person name="Birren B."/>
        </authorList>
    </citation>
    <scope>NUCLEOTIDE SEQUENCE</scope>
    <source>
        <strain evidence="2">ATCC 64411</strain>
    </source>
</reference>
<evidence type="ECO:0000313" key="3">
    <source>
        <dbReference type="EnsemblFungi" id="MAPG_06596T0"/>
    </source>
</evidence>
<evidence type="ECO:0000256" key="1">
    <source>
        <dbReference type="SAM" id="SignalP"/>
    </source>
</evidence>
<gene>
    <name evidence="2" type="ORF">MAPG_06596</name>
</gene>
<feature type="chain" id="PRO_5009385672" evidence="1">
    <location>
        <begin position="27"/>
        <end position="209"/>
    </location>
</feature>